<comment type="subcellular location">
    <subcellularLocation>
        <location evidence="1">Nucleus</location>
    </subcellularLocation>
</comment>
<gene>
    <name evidence="9" type="ORF">SteCoe_5515</name>
</gene>
<dbReference type="PROSITE" id="PS01358">
    <property type="entry name" value="ZF_RANBP2_1"/>
    <property type="match status" value="2"/>
</dbReference>
<keyword evidence="2" id="KW-0479">Metal-binding</keyword>
<accession>A0A1R2CS97</accession>
<feature type="domain" description="RanBP2-type" evidence="8">
    <location>
        <begin position="150"/>
        <end position="179"/>
    </location>
</feature>
<dbReference type="Pfam" id="PF00641">
    <property type="entry name" value="Zn_ribbon_RanBP"/>
    <property type="match status" value="2"/>
</dbReference>
<organism evidence="9 10">
    <name type="scientific">Stentor coeruleus</name>
    <dbReference type="NCBI Taxonomy" id="5963"/>
    <lineage>
        <taxon>Eukaryota</taxon>
        <taxon>Sar</taxon>
        <taxon>Alveolata</taxon>
        <taxon>Ciliophora</taxon>
        <taxon>Postciliodesmatophora</taxon>
        <taxon>Heterotrichea</taxon>
        <taxon>Heterotrichida</taxon>
        <taxon>Stentoridae</taxon>
        <taxon>Stentor</taxon>
    </lineage>
</organism>
<dbReference type="GO" id="GO:0003723">
    <property type="term" value="F:RNA binding"/>
    <property type="evidence" value="ECO:0007669"/>
    <property type="project" value="UniProtKB-KW"/>
</dbReference>
<proteinExistence type="predicted"/>
<dbReference type="EMBL" id="MPUH01000073">
    <property type="protein sequence ID" value="OMJ91843.1"/>
    <property type="molecule type" value="Genomic_DNA"/>
</dbReference>
<dbReference type="InterPro" id="IPR034870">
    <property type="entry name" value="TET_fam"/>
</dbReference>
<dbReference type="GO" id="GO:0006355">
    <property type="term" value="P:regulation of DNA-templated transcription"/>
    <property type="evidence" value="ECO:0007669"/>
    <property type="project" value="InterPro"/>
</dbReference>
<reference evidence="9 10" key="1">
    <citation type="submission" date="2016-11" db="EMBL/GenBank/DDBJ databases">
        <title>The macronuclear genome of Stentor coeruleus: a giant cell with tiny introns.</title>
        <authorList>
            <person name="Slabodnick M."/>
            <person name="Ruby J.G."/>
            <person name="Reiff S.B."/>
            <person name="Swart E.C."/>
            <person name="Gosai S."/>
            <person name="Prabakaran S."/>
            <person name="Witkowska E."/>
            <person name="Larue G.E."/>
            <person name="Fisher S."/>
            <person name="Freeman R.M."/>
            <person name="Gunawardena J."/>
            <person name="Chu W."/>
            <person name="Stover N.A."/>
            <person name="Gregory B.D."/>
            <person name="Nowacki M."/>
            <person name="Derisi J."/>
            <person name="Roy S.W."/>
            <person name="Marshall W.F."/>
            <person name="Sood P."/>
        </authorList>
    </citation>
    <scope>NUCLEOTIDE SEQUENCE [LARGE SCALE GENOMIC DNA]</scope>
    <source>
        <strain evidence="9">WM001</strain>
    </source>
</reference>
<dbReference type="GO" id="GO:0005634">
    <property type="term" value="C:nucleus"/>
    <property type="evidence" value="ECO:0007669"/>
    <property type="project" value="UniProtKB-SubCell"/>
</dbReference>
<dbReference type="PROSITE" id="PS50199">
    <property type="entry name" value="ZF_RANBP2_2"/>
    <property type="match status" value="2"/>
</dbReference>
<evidence type="ECO:0000256" key="7">
    <source>
        <dbReference type="PROSITE-ProRule" id="PRU00322"/>
    </source>
</evidence>
<evidence type="ECO:0000256" key="3">
    <source>
        <dbReference type="ARBA" id="ARBA00022771"/>
    </source>
</evidence>
<evidence type="ECO:0000256" key="2">
    <source>
        <dbReference type="ARBA" id="ARBA00022723"/>
    </source>
</evidence>
<sequence length="183" mass="21138">MFQSSAETKYPSAIRKRVDGDWNCPKCQNLNFSFREKCNKCNHQKEFSNAFNCFLYISPPSISEDPYEENPTSVSKRFALEQLPSISFFLRDKFMATPSRTKPATSKDLSFEKENTDKSSISIIENSNIVPQQKDVTELLSKVKKPNTQRQGDWLCLKCNNLNFAFRTECNVCLNSKTEYIEI</sequence>
<protein>
    <recommendedName>
        <fullName evidence="8">RanBP2-type domain-containing protein</fullName>
    </recommendedName>
</protein>
<evidence type="ECO:0000259" key="8">
    <source>
        <dbReference type="PROSITE" id="PS50199"/>
    </source>
</evidence>
<dbReference type="SMART" id="SM00547">
    <property type="entry name" value="ZnF_RBZ"/>
    <property type="match status" value="2"/>
</dbReference>
<evidence type="ECO:0000313" key="9">
    <source>
        <dbReference type="EMBL" id="OMJ91843.1"/>
    </source>
</evidence>
<name>A0A1R2CS97_9CILI</name>
<dbReference type="OrthoDB" id="282451at2759"/>
<keyword evidence="10" id="KW-1185">Reference proteome</keyword>
<keyword evidence="3 7" id="KW-0863">Zinc-finger</keyword>
<evidence type="ECO:0000256" key="1">
    <source>
        <dbReference type="ARBA" id="ARBA00004123"/>
    </source>
</evidence>
<keyword evidence="5" id="KW-0694">RNA-binding</keyword>
<comment type="caution">
    <text evidence="9">The sequence shown here is derived from an EMBL/GenBank/DDBJ whole genome shotgun (WGS) entry which is preliminary data.</text>
</comment>
<dbReference type="AlphaFoldDB" id="A0A1R2CS97"/>
<evidence type="ECO:0000256" key="4">
    <source>
        <dbReference type="ARBA" id="ARBA00022833"/>
    </source>
</evidence>
<evidence type="ECO:0000256" key="5">
    <source>
        <dbReference type="ARBA" id="ARBA00022884"/>
    </source>
</evidence>
<dbReference type="InterPro" id="IPR001876">
    <property type="entry name" value="Znf_RanBP2"/>
</dbReference>
<keyword evidence="6" id="KW-0539">Nucleus</keyword>
<dbReference type="InterPro" id="IPR036443">
    <property type="entry name" value="Znf_RanBP2_sf"/>
</dbReference>
<dbReference type="Gene3D" id="4.10.1060.10">
    <property type="entry name" value="Zinc finger, RanBP2-type"/>
    <property type="match status" value="2"/>
</dbReference>
<dbReference type="Proteomes" id="UP000187209">
    <property type="component" value="Unassembled WGS sequence"/>
</dbReference>
<evidence type="ECO:0000256" key="6">
    <source>
        <dbReference type="ARBA" id="ARBA00023242"/>
    </source>
</evidence>
<keyword evidence="4" id="KW-0862">Zinc</keyword>
<evidence type="ECO:0000313" key="10">
    <source>
        <dbReference type="Proteomes" id="UP000187209"/>
    </source>
</evidence>
<dbReference type="SUPFAM" id="SSF90209">
    <property type="entry name" value="Ran binding protein zinc finger-like"/>
    <property type="match status" value="2"/>
</dbReference>
<dbReference type="GO" id="GO:0008270">
    <property type="term" value="F:zinc ion binding"/>
    <property type="evidence" value="ECO:0007669"/>
    <property type="project" value="UniProtKB-KW"/>
</dbReference>
<feature type="domain" description="RanBP2-type" evidence="8">
    <location>
        <begin position="18"/>
        <end position="47"/>
    </location>
</feature>
<dbReference type="PANTHER" id="PTHR23238">
    <property type="entry name" value="RNA BINDING PROTEIN"/>
    <property type="match status" value="1"/>
</dbReference>